<evidence type="ECO:0000256" key="7">
    <source>
        <dbReference type="PROSITE-ProRule" id="PRU10141"/>
    </source>
</evidence>
<dbReference type="GO" id="GO:0004674">
    <property type="term" value="F:protein serine/threonine kinase activity"/>
    <property type="evidence" value="ECO:0007669"/>
    <property type="project" value="UniProtKB-KW"/>
</dbReference>
<dbReference type="InterPro" id="IPR017441">
    <property type="entry name" value="Protein_kinase_ATP_BS"/>
</dbReference>
<dbReference type="Gene3D" id="1.10.510.10">
    <property type="entry name" value="Transferase(Phosphotransferase) domain 1"/>
    <property type="match status" value="1"/>
</dbReference>
<dbReference type="PANTHER" id="PTHR43289">
    <property type="entry name" value="MITOGEN-ACTIVATED PROTEIN KINASE KINASE KINASE 20-RELATED"/>
    <property type="match status" value="1"/>
</dbReference>
<dbReference type="InterPro" id="IPR011009">
    <property type="entry name" value="Kinase-like_dom_sf"/>
</dbReference>
<accession>A0ABX1AFQ7</accession>
<proteinExistence type="predicted"/>
<evidence type="ECO:0000256" key="1">
    <source>
        <dbReference type="ARBA" id="ARBA00012513"/>
    </source>
</evidence>
<keyword evidence="11" id="KW-1185">Reference proteome</keyword>
<keyword evidence="5 10" id="KW-0418">Kinase</keyword>
<sequence>MTGTGDTSLFAGRAADLTGRRIAGYRIEREIGRGGMAVVYRAHDLRLDRTVALKLLAPDLARNDTFRRRFTHESRTAAAIDHPHIVPVFEAGETEGVLYIAMRYVDGSDLRRLLDREGPLPVATAVRIAAQVASALDAAHEHALVHRDVKPGNILVAHGTDTDHPEHVYLTDFGLTKKSLSLTGFTTVGQFVGTLDYVAPEQISGRPVDARCDVYGLACVVYETLTGHPPFLREDDMALLWAHQYDPPPPVTGVRPDLPPEADEVFARALAKNPEERHASCREFVVALRDAAAGGAQPAGSPAVPGAGRLPEPPPDWARPAFGLRGA</sequence>
<feature type="region of interest" description="Disordered" evidence="8">
    <location>
        <begin position="294"/>
        <end position="327"/>
    </location>
</feature>
<dbReference type="RefSeq" id="WP_167998111.1">
    <property type="nucleotide sequence ID" value="NZ_JAATEM010000035.1"/>
</dbReference>
<comment type="caution">
    <text evidence="10">The sequence shown here is derived from an EMBL/GenBank/DDBJ whole genome shotgun (WGS) entry which is preliminary data.</text>
</comment>
<name>A0ABX1AFQ7_9ACTN</name>
<evidence type="ECO:0000313" key="11">
    <source>
        <dbReference type="Proteomes" id="UP000730591"/>
    </source>
</evidence>
<evidence type="ECO:0000313" key="10">
    <source>
        <dbReference type="EMBL" id="NJP53276.1"/>
    </source>
</evidence>
<evidence type="ECO:0000256" key="5">
    <source>
        <dbReference type="ARBA" id="ARBA00022777"/>
    </source>
</evidence>
<dbReference type="EMBL" id="JAATEM010000035">
    <property type="protein sequence ID" value="NJP53276.1"/>
    <property type="molecule type" value="Genomic_DNA"/>
</dbReference>
<reference evidence="10 11" key="1">
    <citation type="submission" date="2020-03" db="EMBL/GenBank/DDBJ databases">
        <title>WGS of actinomycetes isolated from Thailand.</title>
        <authorList>
            <person name="Thawai C."/>
        </authorList>
    </citation>
    <scope>NUCLEOTIDE SEQUENCE [LARGE SCALE GENOMIC DNA]</scope>
    <source>
        <strain evidence="10 11">SBST2-5</strain>
    </source>
</reference>
<dbReference type="SUPFAM" id="SSF56112">
    <property type="entry name" value="Protein kinase-like (PK-like)"/>
    <property type="match status" value="1"/>
</dbReference>
<dbReference type="CDD" id="cd14014">
    <property type="entry name" value="STKc_PknB_like"/>
    <property type="match status" value="1"/>
</dbReference>
<protein>
    <recommendedName>
        <fullName evidence="1">non-specific serine/threonine protein kinase</fullName>
        <ecNumber evidence="1">2.7.11.1</ecNumber>
    </recommendedName>
</protein>
<feature type="domain" description="Protein kinase" evidence="9">
    <location>
        <begin position="25"/>
        <end position="289"/>
    </location>
</feature>
<evidence type="ECO:0000259" key="9">
    <source>
        <dbReference type="PROSITE" id="PS50011"/>
    </source>
</evidence>
<evidence type="ECO:0000256" key="6">
    <source>
        <dbReference type="ARBA" id="ARBA00022840"/>
    </source>
</evidence>
<dbReference type="PROSITE" id="PS00108">
    <property type="entry name" value="PROTEIN_KINASE_ST"/>
    <property type="match status" value="1"/>
</dbReference>
<evidence type="ECO:0000256" key="4">
    <source>
        <dbReference type="ARBA" id="ARBA00022741"/>
    </source>
</evidence>
<gene>
    <name evidence="10" type="ORF">HCJ93_25215</name>
</gene>
<keyword evidence="2 10" id="KW-0723">Serine/threonine-protein kinase</keyword>
<organism evidence="10 11">
    <name type="scientific">Streptomyces composti</name>
    <dbReference type="NCBI Taxonomy" id="2720025"/>
    <lineage>
        <taxon>Bacteria</taxon>
        <taxon>Bacillati</taxon>
        <taxon>Actinomycetota</taxon>
        <taxon>Actinomycetes</taxon>
        <taxon>Kitasatosporales</taxon>
        <taxon>Streptomycetaceae</taxon>
        <taxon>Streptomyces</taxon>
    </lineage>
</organism>
<evidence type="ECO:0000256" key="2">
    <source>
        <dbReference type="ARBA" id="ARBA00022527"/>
    </source>
</evidence>
<evidence type="ECO:0000256" key="3">
    <source>
        <dbReference type="ARBA" id="ARBA00022679"/>
    </source>
</evidence>
<feature type="binding site" evidence="7">
    <location>
        <position position="54"/>
    </location>
    <ligand>
        <name>ATP</name>
        <dbReference type="ChEBI" id="CHEBI:30616"/>
    </ligand>
</feature>
<dbReference type="Gene3D" id="3.30.200.20">
    <property type="entry name" value="Phosphorylase Kinase, domain 1"/>
    <property type="match status" value="1"/>
</dbReference>
<keyword evidence="4 7" id="KW-0547">Nucleotide-binding</keyword>
<dbReference type="SMART" id="SM00220">
    <property type="entry name" value="S_TKc"/>
    <property type="match status" value="1"/>
</dbReference>
<feature type="compositionally biased region" description="Low complexity" evidence="8">
    <location>
        <begin position="294"/>
        <end position="308"/>
    </location>
</feature>
<dbReference type="InterPro" id="IPR000719">
    <property type="entry name" value="Prot_kinase_dom"/>
</dbReference>
<dbReference type="PANTHER" id="PTHR43289:SF6">
    <property type="entry name" value="SERINE_THREONINE-PROTEIN KINASE NEKL-3"/>
    <property type="match status" value="1"/>
</dbReference>
<evidence type="ECO:0000256" key="8">
    <source>
        <dbReference type="SAM" id="MobiDB-lite"/>
    </source>
</evidence>
<dbReference type="PROSITE" id="PS00107">
    <property type="entry name" value="PROTEIN_KINASE_ATP"/>
    <property type="match status" value="1"/>
</dbReference>
<dbReference type="PROSITE" id="PS50011">
    <property type="entry name" value="PROTEIN_KINASE_DOM"/>
    <property type="match status" value="1"/>
</dbReference>
<dbReference type="EC" id="2.7.11.1" evidence="1"/>
<dbReference type="InterPro" id="IPR008271">
    <property type="entry name" value="Ser/Thr_kinase_AS"/>
</dbReference>
<keyword evidence="6 7" id="KW-0067">ATP-binding</keyword>
<dbReference type="Proteomes" id="UP000730591">
    <property type="component" value="Unassembled WGS sequence"/>
</dbReference>
<dbReference type="Pfam" id="PF00069">
    <property type="entry name" value="Pkinase"/>
    <property type="match status" value="1"/>
</dbReference>
<keyword evidence="3" id="KW-0808">Transferase</keyword>